<gene>
    <name evidence="1" type="ORF">AU467_23560</name>
</gene>
<evidence type="ECO:0000313" key="2">
    <source>
        <dbReference type="Proteomes" id="UP000053176"/>
    </source>
</evidence>
<protein>
    <submittedName>
        <fullName evidence="1">Uncharacterized protein</fullName>
    </submittedName>
</protein>
<accession>A0A101KS35</accession>
<sequence length="640" mass="70605">MDSEISFKGANGERAGIHAIEKLIMGGAQAEAAKSLKSFLLRDAPDGSSGLSLGDAIQHAADREISTSLDALVLLRCLAQGNIIPATNSTNQIARNVVALCERSVGDLCQSLGVQGKKQTFEKYSLLLSAHEKICSMLSPLTSATADIDSLIASRQNLLSALSNGLVKLYCGPFDIAEVRTRVDAILKKISRLSADATSFGSDLHECREAIQNNFRYCEENVTFLTGFFRQYLEAVSDAVEKVVRAVRARVTTSIAARLLNPPVLQKRYPLHDEGREIALAIPLRSSGPGLASSVTVTIAPNSSSVFFQTQQISLGNVSPGDFTAVFEALVVEPCQNFELLVSVTWEEAGQPDSKEVQFQLLVNAQKSDIDWSKLEYKRPYSTDVAKGAAFVGRAEKVQSLANRMLRTPMESFYVTGQKRVGKTSLALAAAEFARSRAPDPGIEFTYLLWGKFAHEDPRAAMRELGERISDFIVETLPPETPIPSLNFDGSIAPLTRLAELAERRRPGLKYVIIIDEFDEIHPELYQHGNLAETFFANIRALTTCDNICVFLVGGENMPYIMNRQGQKLNKLVPVSLNYFSRDSEWEDFKLLIRKPTEEHIFWHDEAVSEVFNLTNGNPFFQILYALASFTTRSGSETLT</sequence>
<dbReference type="SUPFAM" id="SSF52540">
    <property type="entry name" value="P-loop containing nucleoside triphosphate hydrolases"/>
    <property type="match status" value="1"/>
</dbReference>
<dbReference type="Proteomes" id="UP000053176">
    <property type="component" value="Unassembled WGS sequence"/>
</dbReference>
<comment type="caution">
    <text evidence="1">The sequence shown here is derived from an EMBL/GenBank/DDBJ whole genome shotgun (WGS) entry which is preliminary data.</text>
</comment>
<dbReference type="Gene3D" id="3.40.50.300">
    <property type="entry name" value="P-loop containing nucleotide triphosphate hydrolases"/>
    <property type="match status" value="1"/>
</dbReference>
<organism evidence="1 2">
    <name type="scientific">Rhizobium loti</name>
    <name type="common">Mesorhizobium loti</name>
    <dbReference type="NCBI Taxonomy" id="381"/>
    <lineage>
        <taxon>Bacteria</taxon>
        <taxon>Pseudomonadati</taxon>
        <taxon>Pseudomonadota</taxon>
        <taxon>Alphaproteobacteria</taxon>
        <taxon>Hyphomicrobiales</taxon>
        <taxon>Phyllobacteriaceae</taxon>
        <taxon>Mesorhizobium</taxon>
    </lineage>
</organism>
<proteinExistence type="predicted"/>
<dbReference type="EMBL" id="LPWA01000110">
    <property type="protein sequence ID" value="KUM25975.1"/>
    <property type="molecule type" value="Genomic_DNA"/>
</dbReference>
<dbReference type="InterPro" id="IPR027417">
    <property type="entry name" value="P-loop_NTPase"/>
</dbReference>
<name>A0A101KS35_RHILI</name>
<dbReference type="OrthoDB" id="8427993at2"/>
<reference evidence="1 2" key="1">
    <citation type="submission" date="2015-12" db="EMBL/GenBank/DDBJ databases">
        <title>Draft genome sequence of Mesorhizobium sp. UFLA 01-765, a multitolerant efficient symbiont and plant-growth promoting strain isolated from Zn-mining soil using Leucaena leucocephala as a trap plant.</title>
        <authorList>
            <person name="Rangel W.M."/>
            <person name="Thijs S."/>
            <person name="Longatti S.M."/>
            <person name="Moreira F.M."/>
            <person name="Weyens N."/>
            <person name="Vangronsveld J."/>
            <person name="Van Hamme J.D."/>
            <person name="Bottos E.M."/>
            <person name="Rineau F."/>
        </authorList>
    </citation>
    <scope>NUCLEOTIDE SEQUENCE [LARGE SCALE GENOMIC DNA]</scope>
    <source>
        <strain evidence="1 2">UFLA 01-765</strain>
    </source>
</reference>
<evidence type="ECO:0000313" key="1">
    <source>
        <dbReference type="EMBL" id="KUM25975.1"/>
    </source>
</evidence>
<dbReference type="AlphaFoldDB" id="A0A101KS35"/>